<dbReference type="InterPro" id="IPR046373">
    <property type="entry name" value="Acyl-CoA_Oxase/DH_mid-dom_sf"/>
</dbReference>
<dbReference type="InterPro" id="IPR009100">
    <property type="entry name" value="AcylCoA_DH/oxidase_NM_dom_sf"/>
</dbReference>
<dbReference type="Gene3D" id="1.20.140.10">
    <property type="entry name" value="Butyryl-CoA Dehydrogenase, subunit A, domain 3"/>
    <property type="match status" value="1"/>
</dbReference>
<evidence type="ECO:0000259" key="7">
    <source>
        <dbReference type="Pfam" id="PF02770"/>
    </source>
</evidence>
<comment type="similarity">
    <text evidence="2">Belongs to the acyl-CoA dehydrogenase family.</text>
</comment>
<feature type="domain" description="Acyl-CoA dehydrogenase/oxidase C-terminal" evidence="6">
    <location>
        <begin position="235"/>
        <end position="393"/>
    </location>
</feature>
<dbReference type="AlphaFoldDB" id="A0A381P6S9"/>
<evidence type="ECO:0000256" key="3">
    <source>
        <dbReference type="ARBA" id="ARBA00022630"/>
    </source>
</evidence>
<feature type="domain" description="Acyl-CoA dehydrogenase/oxidase N-terminal" evidence="8">
    <location>
        <begin position="8"/>
        <end position="122"/>
    </location>
</feature>
<evidence type="ECO:0000256" key="2">
    <source>
        <dbReference type="ARBA" id="ARBA00009347"/>
    </source>
</evidence>
<accession>A0A381P6S9</accession>
<dbReference type="InterPro" id="IPR009075">
    <property type="entry name" value="AcylCo_DH/oxidase_C"/>
</dbReference>
<dbReference type="Pfam" id="PF02771">
    <property type="entry name" value="Acyl-CoA_dh_N"/>
    <property type="match status" value="1"/>
</dbReference>
<evidence type="ECO:0000259" key="6">
    <source>
        <dbReference type="Pfam" id="PF00441"/>
    </source>
</evidence>
<keyword evidence="3" id="KW-0285">Flavoprotein</keyword>
<dbReference type="EMBL" id="UINC01000835">
    <property type="protein sequence ID" value="SUZ61918.1"/>
    <property type="molecule type" value="Genomic_DNA"/>
</dbReference>
<evidence type="ECO:0000256" key="5">
    <source>
        <dbReference type="ARBA" id="ARBA00023002"/>
    </source>
</evidence>
<evidence type="ECO:0008006" key="10">
    <source>
        <dbReference type="Google" id="ProtNLM"/>
    </source>
</evidence>
<dbReference type="Gene3D" id="1.10.540.10">
    <property type="entry name" value="Acyl-CoA dehydrogenase/oxidase, N-terminal domain"/>
    <property type="match status" value="1"/>
</dbReference>
<evidence type="ECO:0000256" key="1">
    <source>
        <dbReference type="ARBA" id="ARBA00001974"/>
    </source>
</evidence>
<dbReference type="FunFam" id="2.40.110.10:FF:000011">
    <property type="entry name" value="Acyl-CoA dehydrogenase FadE34"/>
    <property type="match status" value="1"/>
</dbReference>
<organism evidence="9">
    <name type="scientific">marine metagenome</name>
    <dbReference type="NCBI Taxonomy" id="408172"/>
    <lineage>
        <taxon>unclassified sequences</taxon>
        <taxon>metagenomes</taxon>
        <taxon>ecological metagenomes</taxon>
    </lineage>
</organism>
<evidence type="ECO:0000313" key="9">
    <source>
        <dbReference type="EMBL" id="SUZ61918.1"/>
    </source>
</evidence>
<proteinExistence type="inferred from homology"/>
<dbReference type="SUPFAM" id="SSF47203">
    <property type="entry name" value="Acyl-CoA dehydrogenase C-terminal domain-like"/>
    <property type="match status" value="1"/>
</dbReference>
<keyword evidence="5" id="KW-0560">Oxidoreductase</keyword>
<dbReference type="SUPFAM" id="SSF56645">
    <property type="entry name" value="Acyl-CoA dehydrogenase NM domain-like"/>
    <property type="match status" value="1"/>
</dbReference>
<reference evidence="9" key="1">
    <citation type="submission" date="2018-05" db="EMBL/GenBank/DDBJ databases">
        <authorList>
            <person name="Lanie J.A."/>
            <person name="Ng W.-L."/>
            <person name="Kazmierczak K.M."/>
            <person name="Andrzejewski T.M."/>
            <person name="Davidsen T.M."/>
            <person name="Wayne K.J."/>
            <person name="Tettelin H."/>
            <person name="Glass J.I."/>
            <person name="Rusch D."/>
            <person name="Podicherti R."/>
            <person name="Tsui H.-C.T."/>
            <person name="Winkler M.E."/>
        </authorList>
    </citation>
    <scope>NUCLEOTIDE SEQUENCE</scope>
</reference>
<dbReference type="GO" id="GO:0050660">
    <property type="term" value="F:flavin adenine dinucleotide binding"/>
    <property type="evidence" value="ECO:0007669"/>
    <property type="project" value="InterPro"/>
</dbReference>
<feature type="domain" description="Acyl-CoA oxidase/dehydrogenase middle" evidence="7">
    <location>
        <begin position="127"/>
        <end position="223"/>
    </location>
</feature>
<dbReference type="InterPro" id="IPR013786">
    <property type="entry name" value="AcylCoA_DH/ox_N"/>
</dbReference>
<dbReference type="InterPro" id="IPR037069">
    <property type="entry name" value="AcylCoA_DH/ox_N_sf"/>
</dbReference>
<keyword evidence="4" id="KW-0274">FAD</keyword>
<comment type="cofactor">
    <cofactor evidence="1">
        <name>FAD</name>
        <dbReference type="ChEBI" id="CHEBI:57692"/>
    </cofactor>
</comment>
<sequence>VRLKFDEATEAFRAEFVAWLDANLPSGSTTSERPTSSAGIPSWSRAFQRKMFDDGWLVPGYPTEFGGRNAGLSEQMVYFEELAERHVSRSLNPQGLGIIASSIIEFGDDGQRRDYAIPILRAEITAALGMSEPGAGSDLAGLTTRAVPDGDHFVVNGQKVWTSGAHDADVLLAFVRTDPDVPKHRGISALIIDTDTPGLECRPFPDLMGPDHLDFNEVFFDDVFVPRRNLVGELNDGWRICTGALAHERAMLWVLWSEGFDTSLDDLVRCVGDTPLAQDDVFLDRLGSLLMDAESLRLLGYRGLARLQRGLVAAEQSLLKLMGSEGQRDVALLALDALGADALDQREGTSVFQPWGANRGDSSWFDRFLNSFAGTISGGTSEIQRNIIAERILGLPRN</sequence>
<dbReference type="Pfam" id="PF00441">
    <property type="entry name" value="Acyl-CoA_dh_1"/>
    <property type="match status" value="1"/>
</dbReference>
<name>A0A381P6S9_9ZZZZ</name>
<gene>
    <name evidence="9" type="ORF">METZ01_LOCUS14772</name>
</gene>
<dbReference type="Gene3D" id="2.40.110.10">
    <property type="entry name" value="Butyryl-CoA Dehydrogenase, subunit A, domain 2"/>
    <property type="match status" value="1"/>
</dbReference>
<dbReference type="PROSITE" id="PS00072">
    <property type="entry name" value="ACYL_COA_DH_1"/>
    <property type="match status" value="1"/>
</dbReference>
<dbReference type="Pfam" id="PF02770">
    <property type="entry name" value="Acyl-CoA_dh_M"/>
    <property type="match status" value="1"/>
</dbReference>
<protein>
    <recommendedName>
        <fullName evidence="10">Acyl-CoA dehydrogenase related to the alkylation response protein AidB</fullName>
    </recommendedName>
</protein>
<evidence type="ECO:0000256" key="4">
    <source>
        <dbReference type="ARBA" id="ARBA00022827"/>
    </source>
</evidence>
<dbReference type="GO" id="GO:0005886">
    <property type="term" value="C:plasma membrane"/>
    <property type="evidence" value="ECO:0007669"/>
    <property type="project" value="TreeGrafter"/>
</dbReference>
<dbReference type="InterPro" id="IPR006089">
    <property type="entry name" value="Acyl-CoA_DH_CS"/>
</dbReference>
<dbReference type="PANTHER" id="PTHR43292:SF3">
    <property type="entry name" value="ACYL-COA DEHYDROGENASE FADE29"/>
    <property type="match status" value="1"/>
</dbReference>
<evidence type="ECO:0000259" key="8">
    <source>
        <dbReference type="Pfam" id="PF02771"/>
    </source>
</evidence>
<dbReference type="InterPro" id="IPR036250">
    <property type="entry name" value="AcylCo_DH-like_C"/>
</dbReference>
<dbReference type="GO" id="GO:0003995">
    <property type="term" value="F:acyl-CoA dehydrogenase activity"/>
    <property type="evidence" value="ECO:0007669"/>
    <property type="project" value="InterPro"/>
</dbReference>
<feature type="non-terminal residue" evidence="9">
    <location>
        <position position="1"/>
    </location>
</feature>
<dbReference type="InterPro" id="IPR006091">
    <property type="entry name" value="Acyl-CoA_Oxase/DH_mid-dom"/>
</dbReference>
<dbReference type="InterPro" id="IPR052161">
    <property type="entry name" value="Mycobact_Acyl-CoA_DH"/>
</dbReference>
<dbReference type="PANTHER" id="PTHR43292">
    <property type="entry name" value="ACYL-COA DEHYDROGENASE"/>
    <property type="match status" value="1"/>
</dbReference>